<dbReference type="PANTHER" id="PTHR23301">
    <property type="entry name" value="CHITIN BINDING PERITROPHIN-A"/>
    <property type="match status" value="1"/>
</dbReference>
<gene>
    <name evidence="7" type="ORF">SBAD_LOCUS61</name>
</gene>
<dbReference type="GO" id="GO:0005576">
    <property type="term" value="C:extracellular region"/>
    <property type="evidence" value="ECO:0007669"/>
    <property type="project" value="InterPro"/>
</dbReference>
<keyword evidence="1" id="KW-0147">Chitin-binding</keyword>
<reference evidence="9" key="1">
    <citation type="submission" date="2016-06" db="UniProtKB">
        <authorList>
            <consortium name="WormBaseParasite"/>
        </authorList>
    </citation>
    <scope>IDENTIFICATION</scope>
</reference>
<keyword evidence="3" id="KW-0677">Repeat</keyword>
<dbReference type="Gene3D" id="2.170.140.10">
    <property type="entry name" value="Chitin binding domain"/>
    <property type="match status" value="2"/>
</dbReference>
<dbReference type="SMART" id="SM00494">
    <property type="entry name" value="ChtBD2"/>
    <property type="match status" value="2"/>
</dbReference>
<dbReference type="InterPro" id="IPR036508">
    <property type="entry name" value="Chitin-bd_dom_sf"/>
</dbReference>
<dbReference type="OrthoDB" id="5914859at2759"/>
<dbReference type="PANTHER" id="PTHR23301:SF0">
    <property type="entry name" value="CHITIN-BINDING TYPE-2 DOMAIN-CONTAINING PROTEIN-RELATED"/>
    <property type="match status" value="1"/>
</dbReference>
<protein>
    <submittedName>
        <fullName evidence="9">Chitin-binding type-2 domain-containing protein</fullName>
    </submittedName>
</protein>
<evidence type="ECO:0000313" key="9">
    <source>
        <dbReference type="WBParaSite" id="SBAD_0000007001-mRNA-1"/>
    </source>
</evidence>
<dbReference type="Proteomes" id="UP000270296">
    <property type="component" value="Unassembled WGS sequence"/>
</dbReference>
<dbReference type="InterPro" id="IPR051940">
    <property type="entry name" value="Chitin_bind-dev_reg"/>
</dbReference>
<dbReference type="SUPFAM" id="SSF57625">
    <property type="entry name" value="Invertebrate chitin-binding proteins"/>
    <property type="match status" value="2"/>
</dbReference>
<evidence type="ECO:0000259" key="6">
    <source>
        <dbReference type="PROSITE" id="PS50940"/>
    </source>
</evidence>
<keyword evidence="5" id="KW-0325">Glycoprotein</keyword>
<evidence type="ECO:0000313" key="8">
    <source>
        <dbReference type="Proteomes" id="UP000270296"/>
    </source>
</evidence>
<dbReference type="EMBL" id="UZAM01000074">
    <property type="protein sequence ID" value="VDO79120.1"/>
    <property type="molecule type" value="Genomic_DNA"/>
</dbReference>
<dbReference type="PROSITE" id="PS50940">
    <property type="entry name" value="CHIT_BIND_II"/>
    <property type="match status" value="2"/>
</dbReference>
<keyword evidence="2" id="KW-0732">Signal</keyword>
<evidence type="ECO:0000256" key="4">
    <source>
        <dbReference type="ARBA" id="ARBA00023157"/>
    </source>
</evidence>
<dbReference type="GO" id="GO:0008061">
    <property type="term" value="F:chitin binding"/>
    <property type="evidence" value="ECO:0007669"/>
    <property type="project" value="UniProtKB-KW"/>
</dbReference>
<keyword evidence="8" id="KW-1185">Reference proteome</keyword>
<proteinExistence type="predicted"/>
<name>A0A183I8W8_9BILA</name>
<keyword evidence="4" id="KW-1015">Disulfide bond</keyword>
<evidence type="ECO:0000256" key="2">
    <source>
        <dbReference type="ARBA" id="ARBA00022729"/>
    </source>
</evidence>
<dbReference type="Pfam" id="PF01607">
    <property type="entry name" value="CBM_14"/>
    <property type="match status" value="2"/>
</dbReference>
<evidence type="ECO:0000256" key="5">
    <source>
        <dbReference type="ARBA" id="ARBA00023180"/>
    </source>
</evidence>
<dbReference type="AlphaFoldDB" id="A0A183I8W8"/>
<organism evidence="9">
    <name type="scientific">Soboliphyme baturini</name>
    <dbReference type="NCBI Taxonomy" id="241478"/>
    <lineage>
        <taxon>Eukaryota</taxon>
        <taxon>Metazoa</taxon>
        <taxon>Ecdysozoa</taxon>
        <taxon>Nematoda</taxon>
        <taxon>Enoplea</taxon>
        <taxon>Dorylaimia</taxon>
        <taxon>Dioctophymatida</taxon>
        <taxon>Dioctophymatoidea</taxon>
        <taxon>Soboliphymatidae</taxon>
        <taxon>Soboliphyme</taxon>
    </lineage>
</organism>
<evidence type="ECO:0000256" key="3">
    <source>
        <dbReference type="ARBA" id="ARBA00022737"/>
    </source>
</evidence>
<evidence type="ECO:0000256" key="1">
    <source>
        <dbReference type="ARBA" id="ARBA00022669"/>
    </source>
</evidence>
<dbReference type="WBParaSite" id="SBAD_0000007001-mRNA-1">
    <property type="protein sequence ID" value="SBAD_0000007001-mRNA-1"/>
    <property type="gene ID" value="SBAD_0000007001"/>
</dbReference>
<feature type="domain" description="Chitin-binding type-2" evidence="6">
    <location>
        <begin position="6"/>
        <end position="62"/>
    </location>
</feature>
<sequence length="149" mass="16844">MEKTPEDYCAKKPDGFTSKAGQCQEFVLCLDHVVYDFECPYGLRFNDTLKYCVNDLESSCVLKEQELKVKLPKELVAVEDSSSEPKDTADVKESPDKYLCPADGYFRDLTDCATFYNCDGGIAHKFSCPDGLFFNELRTACDRPENVQC</sequence>
<evidence type="ECO:0000313" key="7">
    <source>
        <dbReference type="EMBL" id="VDO79120.1"/>
    </source>
</evidence>
<dbReference type="InterPro" id="IPR002557">
    <property type="entry name" value="Chitin-bd_dom"/>
</dbReference>
<accession>A0A183I8W8</accession>
<reference evidence="7 8" key="2">
    <citation type="submission" date="2018-11" db="EMBL/GenBank/DDBJ databases">
        <authorList>
            <consortium name="Pathogen Informatics"/>
        </authorList>
    </citation>
    <scope>NUCLEOTIDE SEQUENCE [LARGE SCALE GENOMIC DNA]</scope>
</reference>
<feature type="domain" description="Chitin-binding type-2" evidence="6">
    <location>
        <begin position="97"/>
        <end position="149"/>
    </location>
</feature>